<comment type="similarity">
    <text evidence="1">Belongs to the UPF0301 (AlgH) family.</text>
</comment>
<protein>
    <submittedName>
        <fullName evidence="2">YqgE/AlgH family protein</fullName>
    </submittedName>
</protein>
<reference evidence="3" key="1">
    <citation type="journal article" date="2019" name="Int. J. Syst. Evol. Microbiol.">
        <title>The Global Catalogue of Microorganisms (GCM) 10K type strain sequencing project: providing services to taxonomists for standard genome sequencing and annotation.</title>
        <authorList>
            <consortium name="The Broad Institute Genomics Platform"/>
            <consortium name="The Broad Institute Genome Sequencing Center for Infectious Disease"/>
            <person name="Wu L."/>
            <person name="Ma J."/>
        </authorList>
    </citation>
    <scope>NUCLEOTIDE SEQUENCE [LARGE SCALE GENOMIC DNA]</scope>
    <source>
        <strain evidence="3">CGMCC 1.15772</strain>
    </source>
</reference>
<dbReference type="Proteomes" id="UP001596297">
    <property type="component" value="Unassembled WGS sequence"/>
</dbReference>
<dbReference type="InterPro" id="IPR003774">
    <property type="entry name" value="AlgH-like"/>
</dbReference>
<dbReference type="Pfam" id="PF02622">
    <property type="entry name" value="DUF179"/>
    <property type="match status" value="1"/>
</dbReference>
<sequence>MTTPQTPSEPGVPLTFLVATPHLRGTLFEGAVILLLEHDQSGALGLIVNAPTSADAAELVPALGEHTGSVAWLGGPVEPEGGWCLYPEAVGLPGELRLCPGLYASSDLEVLCAVARAGQPFMLVMGYAGWAAGQLVAEAREGVWLWVEQEDARLLWDVPAKDRWQQAIAALGVDPGRLVAGGAQA</sequence>
<dbReference type="SUPFAM" id="SSF143456">
    <property type="entry name" value="VC0467-like"/>
    <property type="match status" value="1"/>
</dbReference>
<evidence type="ECO:0000313" key="2">
    <source>
        <dbReference type="EMBL" id="MFC6592447.1"/>
    </source>
</evidence>
<dbReference type="RefSeq" id="WP_380083478.1">
    <property type="nucleotide sequence ID" value="NZ_JBHSWD010000001.1"/>
</dbReference>
<evidence type="ECO:0000313" key="3">
    <source>
        <dbReference type="Proteomes" id="UP001596297"/>
    </source>
</evidence>
<dbReference type="PANTHER" id="PTHR30327:SF1">
    <property type="entry name" value="UPF0301 PROTEIN YQGE"/>
    <property type="match status" value="1"/>
</dbReference>
<evidence type="ECO:0000256" key="1">
    <source>
        <dbReference type="ARBA" id="ARBA00009600"/>
    </source>
</evidence>
<organism evidence="2 3">
    <name type="scientific">Deinococcus lacus</name>
    <dbReference type="NCBI Taxonomy" id="392561"/>
    <lineage>
        <taxon>Bacteria</taxon>
        <taxon>Thermotogati</taxon>
        <taxon>Deinococcota</taxon>
        <taxon>Deinococci</taxon>
        <taxon>Deinococcales</taxon>
        <taxon>Deinococcaceae</taxon>
        <taxon>Deinococcus</taxon>
    </lineage>
</organism>
<dbReference type="PANTHER" id="PTHR30327">
    <property type="entry name" value="UNCHARACTERIZED PROTEIN YQGE"/>
    <property type="match status" value="1"/>
</dbReference>
<dbReference type="Gene3D" id="3.40.1740.10">
    <property type="entry name" value="VC0467-like"/>
    <property type="match status" value="1"/>
</dbReference>
<comment type="caution">
    <text evidence="2">The sequence shown here is derived from an EMBL/GenBank/DDBJ whole genome shotgun (WGS) entry which is preliminary data.</text>
</comment>
<keyword evidence="3" id="KW-1185">Reference proteome</keyword>
<name>A0ABW1YDM6_9DEIO</name>
<proteinExistence type="inferred from homology"/>
<accession>A0ABW1YDM6</accession>
<gene>
    <name evidence="2" type="ORF">ACFP81_10865</name>
</gene>
<dbReference type="EMBL" id="JBHSWD010000001">
    <property type="protein sequence ID" value="MFC6592447.1"/>
    <property type="molecule type" value="Genomic_DNA"/>
</dbReference>